<name>A0ABV3RSU0_9RHOB</name>
<organism evidence="2 3">
    <name type="scientific">Sulfitobacter sediminis</name>
    <dbReference type="NCBI Taxonomy" id="3234186"/>
    <lineage>
        <taxon>Bacteria</taxon>
        <taxon>Pseudomonadati</taxon>
        <taxon>Pseudomonadota</taxon>
        <taxon>Alphaproteobacteria</taxon>
        <taxon>Rhodobacterales</taxon>
        <taxon>Roseobacteraceae</taxon>
        <taxon>Sulfitobacter</taxon>
    </lineage>
</organism>
<dbReference type="Proteomes" id="UP001556098">
    <property type="component" value="Unassembled WGS sequence"/>
</dbReference>
<reference evidence="2 3" key="1">
    <citation type="submission" date="2024-07" db="EMBL/GenBank/DDBJ databases">
        <title>Marimonas sp.nov., isolated from tidal-flat sediment.</title>
        <authorList>
            <person name="Jayan J.N."/>
            <person name="Lee S.S."/>
        </authorList>
    </citation>
    <scope>NUCLEOTIDE SEQUENCE [LARGE SCALE GENOMIC DNA]</scope>
    <source>
        <strain evidence="2 3">MJW-29</strain>
    </source>
</reference>
<feature type="transmembrane region" description="Helical" evidence="1">
    <location>
        <begin position="107"/>
        <end position="140"/>
    </location>
</feature>
<dbReference type="EMBL" id="JBFNXX010000012">
    <property type="protein sequence ID" value="MEW9921118.1"/>
    <property type="molecule type" value="Genomic_DNA"/>
</dbReference>
<proteinExistence type="predicted"/>
<protein>
    <submittedName>
        <fullName evidence="2">Uncharacterized protein</fullName>
    </submittedName>
</protein>
<keyword evidence="1" id="KW-1133">Transmembrane helix</keyword>
<evidence type="ECO:0000313" key="3">
    <source>
        <dbReference type="Proteomes" id="UP001556098"/>
    </source>
</evidence>
<comment type="caution">
    <text evidence="2">The sequence shown here is derived from an EMBL/GenBank/DDBJ whole genome shotgun (WGS) entry which is preliminary data.</text>
</comment>
<gene>
    <name evidence="2" type="ORF">AB2B41_16005</name>
</gene>
<evidence type="ECO:0000256" key="1">
    <source>
        <dbReference type="SAM" id="Phobius"/>
    </source>
</evidence>
<keyword evidence="1" id="KW-0472">Membrane</keyword>
<evidence type="ECO:0000313" key="2">
    <source>
        <dbReference type="EMBL" id="MEW9921118.1"/>
    </source>
</evidence>
<sequence>MIRKTNGSAPTANLMRAVPLIGAALCILLALWVARAADDPLTRAAQTYSADIATKAAGTYVVLRTLNAVLSTAQEVEVGVSFIASGNAQPLKVLEPLDDTIERIAALVFGVTVATGVLAVALGPVSAVGLTLLAIALLIAGLSRRRVMARRLGWYGAFLGLALPIGLTLAAPLAEVLTAATLARNQALVAEITQSVGETDLQAPEEIADLGLNDYRKITANVWQRADELIGALVAIFGVYLFRILILPVMLILGMFFAARSLARGAPG</sequence>
<accession>A0ABV3RSU0</accession>
<keyword evidence="1" id="KW-0812">Transmembrane</keyword>
<feature type="transmembrane region" description="Helical" evidence="1">
    <location>
        <begin position="152"/>
        <end position="174"/>
    </location>
</feature>
<keyword evidence="3" id="KW-1185">Reference proteome</keyword>
<dbReference type="RefSeq" id="WP_367878818.1">
    <property type="nucleotide sequence ID" value="NZ_JBFNXX010000012.1"/>
</dbReference>
<feature type="transmembrane region" description="Helical" evidence="1">
    <location>
        <begin position="229"/>
        <end position="258"/>
    </location>
</feature>